<evidence type="ECO:0000256" key="2">
    <source>
        <dbReference type="ARBA" id="ARBA00022771"/>
    </source>
</evidence>
<name>A0A484KNL9_9ASTE</name>
<dbReference type="InterPro" id="IPR004330">
    <property type="entry name" value="FAR1_DNA_bnd_dom"/>
</dbReference>
<feature type="domain" description="SWIM-type" evidence="6">
    <location>
        <begin position="591"/>
        <end position="627"/>
    </location>
</feature>
<dbReference type="Proteomes" id="UP000595140">
    <property type="component" value="Unassembled WGS sequence"/>
</dbReference>
<dbReference type="Pfam" id="PF03101">
    <property type="entry name" value="FAR1"/>
    <property type="match status" value="1"/>
</dbReference>
<accession>A0A484KNL9</accession>
<evidence type="ECO:0000256" key="1">
    <source>
        <dbReference type="ARBA" id="ARBA00022723"/>
    </source>
</evidence>
<keyword evidence="1" id="KW-0479">Metal-binding</keyword>
<keyword evidence="3" id="KW-0862">Zinc</keyword>
<dbReference type="InterPro" id="IPR018289">
    <property type="entry name" value="MULE_transposase_dom"/>
</dbReference>
<evidence type="ECO:0000256" key="3">
    <source>
        <dbReference type="ARBA" id="ARBA00022833"/>
    </source>
</evidence>
<dbReference type="AlphaFoldDB" id="A0A484KNL9"/>
<dbReference type="SMART" id="SM00575">
    <property type="entry name" value="ZnF_PMZ"/>
    <property type="match status" value="1"/>
</dbReference>
<reference evidence="7 8" key="1">
    <citation type="submission" date="2018-04" db="EMBL/GenBank/DDBJ databases">
        <authorList>
            <person name="Vogel A."/>
        </authorList>
    </citation>
    <scope>NUCLEOTIDE SEQUENCE [LARGE SCALE GENOMIC DNA]</scope>
</reference>
<keyword evidence="8" id="KW-1185">Reference proteome</keyword>
<evidence type="ECO:0000256" key="4">
    <source>
        <dbReference type="PROSITE-ProRule" id="PRU00325"/>
    </source>
</evidence>
<dbReference type="PANTHER" id="PTHR47718:SF13">
    <property type="entry name" value="OS09G0290500 PROTEIN"/>
    <property type="match status" value="1"/>
</dbReference>
<sequence>MDLQTSIVTHVENEQPHDFGGEEEDLGLFELQPTSFEPDLFLNDPCFQYLFNNEGQEHASGEIPQNTDDINNNVRSNGQYPSKGNKGSVPDVGMKFTSIEEIREHYLAYARSVGFPMRTRTTRKAKDGTPRSVTFVCSRQGNKKSKTQDVFHPRPTMQLGCEARVTASCDGDGIWKISVVQLLHNHGLSPTKSRIYRCNRSVPASVKKQLEVNDKAGIPLHKSFQAAVVEAGGYDELGFIEKDCRNYIEEFRRLRLGLGDAEAIQGYFNKMQAKNDGFFFSMDVDDESRLRNVFWVDNRCRQCYKSFGDVVTFDTTYLTNKYELRFAPFVGVNHHGQSVLLGCGLIAHEDTESFVWLFKTWLQCMDGVPPQGIITDQDQAMVNAISIVFPGIKHRWCLWHILNKLPEKLGGRSDKVEIMDKINNLVYDVHVITEFEQGWREMIMDEDLNDNDWLAEMFFWRQRWVPCYLRTSFWAGMSSTHRSEGMNAFFDGYVHSKTTLKQFVDQYDRALRKKVEMEFQADASSFAKMIPCVTMYEMEKQLQDVYTISKFKEFQTELLGKVYCDIISNIGDTFVVEEDVCIKGFRTRKFYEVAFDQCKQEVECTCHLFEFKGMICRHCIVVFIRNGVRFLPEKYILERWRRDVKRAYTRVKVDYDGWICTVEQQRYDDLCNSFRALANKVVDDEYRTKEIMDWIQKEMSVEAMRSKNPSTGVQEIPEHTTSTPVVLDPLIGTRKGAPRKSRLKSNREKCGQKKTRKRTTEKDPKPKEGRKKDNLPKKRKKDGVCDLTLGGLASQRQHAWPVQDEDGVYDLTLGGLDLGLSLQ</sequence>
<feature type="region of interest" description="Disordered" evidence="5">
    <location>
        <begin position="703"/>
        <end position="786"/>
    </location>
</feature>
<dbReference type="EMBL" id="OOIL02000624">
    <property type="protein sequence ID" value="VFQ67571.1"/>
    <property type="molecule type" value="Genomic_DNA"/>
</dbReference>
<dbReference type="GO" id="GO:0008270">
    <property type="term" value="F:zinc ion binding"/>
    <property type="evidence" value="ECO:0007669"/>
    <property type="project" value="UniProtKB-KW"/>
</dbReference>
<evidence type="ECO:0000313" key="7">
    <source>
        <dbReference type="EMBL" id="VFQ67571.1"/>
    </source>
</evidence>
<feature type="compositionally biased region" description="Polar residues" evidence="5">
    <location>
        <begin position="63"/>
        <end position="82"/>
    </location>
</feature>
<evidence type="ECO:0000256" key="5">
    <source>
        <dbReference type="SAM" id="MobiDB-lite"/>
    </source>
</evidence>
<feature type="region of interest" description="Disordered" evidence="5">
    <location>
        <begin position="58"/>
        <end position="89"/>
    </location>
</feature>
<protein>
    <recommendedName>
        <fullName evidence="6">SWIM-type domain-containing protein</fullName>
    </recommendedName>
</protein>
<evidence type="ECO:0000313" key="8">
    <source>
        <dbReference type="Proteomes" id="UP000595140"/>
    </source>
</evidence>
<dbReference type="PROSITE" id="PS50966">
    <property type="entry name" value="ZF_SWIM"/>
    <property type="match status" value="1"/>
</dbReference>
<feature type="compositionally biased region" description="Polar residues" evidence="5">
    <location>
        <begin position="707"/>
        <end position="724"/>
    </location>
</feature>
<gene>
    <name evidence="7" type="ORF">CCAM_LOCUS9347</name>
</gene>
<dbReference type="OrthoDB" id="4367135at2759"/>
<proteinExistence type="predicted"/>
<dbReference type="InterPro" id="IPR006564">
    <property type="entry name" value="Znf_PMZ"/>
</dbReference>
<dbReference type="InterPro" id="IPR007527">
    <property type="entry name" value="Znf_SWIM"/>
</dbReference>
<dbReference type="Pfam" id="PF10551">
    <property type="entry name" value="MULE"/>
    <property type="match status" value="1"/>
</dbReference>
<organism evidence="7 8">
    <name type="scientific">Cuscuta campestris</name>
    <dbReference type="NCBI Taxonomy" id="132261"/>
    <lineage>
        <taxon>Eukaryota</taxon>
        <taxon>Viridiplantae</taxon>
        <taxon>Streptophyta</taxon>
        <taxon>Embryophyta</taxon>
        <taxon>Tracheophyta</taxon>
        <taxon>Spermatophyta</taxon>
        <taxon>Magnoliopsida</taxon>
        <taxon>eudicotyledons</taxon>
        <taxon>Gunneridae</taxon>
        <taxon>Pentapetalae</taxon>
        <taxon>asterids</taxon>
        <taxon>lamiids</taxon>
        <taxon>Solanales</taxon>
        <taxon>Convolvulaceae</taxon>
        <taxon>Cuscuteae</taxon>
        <taxon>Cuscuta</taxon>
        <taxon>Cuscuta subgen. Grammica</taxon>
        <taxon>Cuscuta sect. Cleistogrammica</taxon>
    </lineage>
</organism>
<dbReference type="PANTHER" id="PTHR47718">
    <property type="entry name" value="OS01G0519700 PROTEIN"/>
    <property type="match status" value="1"/>
</dbReference>
<evidence type="ECO:0000259" key="6">
    <source>
        <dbReference type="PROSITE" id="PS50966"/>
    </source>
</evidence>
<keyword evidence="2 4" id="KW-0863">Zinc-finger</keyword>
<feature type="compositionally biased region" description="Basic and acidic residues" evidence="5">
    <location>
        <begin position="758"/>
        <end position="776"/>
    </location>
</feature>